<keyword evidence="6 18" id="KW-0285">Flavoprotein</keyword>
<feature type="signal peptide" evidence="20">
    <location>
        <begin position="1"/>
        <end position="18"/>
    </location>
</feature>
<dbReference type="GO" id="GO:0005886">
    <property type="term" value="C:plasma membrane"/>
    <property type="evidence" value="ECO:0007669"/>
    <property type="project" value="UniProtKB-SubCell"/>
</dbReference>
<dbReference type="SUPFAM" id="SSF143631">
    <property type="entry name" value="ApbE-like"/>
    <property type="match status" value="1"/>
</dbReference>
<evidence type="ECO:0000256" key="7">
    <source>
        <dbReference type="ARBA" id="ARBA00022679"/>
    </source>
</evidence>
<proteinExistence type="inferred from homology"/>
<dbReference type="EC" id="2.7.1.180" evidence="2 18"/>
<evidence type="ECO:0000256" key="3">
    <source>
        <dbReference type="ARBA" id="ARBA00016337"/>
    </source>
</evidence>
<evidence type="ECO:0000256" key="20">
    <source>
        <dbReference type="RuleBase" id="RU363002"/>
    </source>
</evidence>
<keyword evidence="9 20" id="KW-0732">Signal</keyword>
<evidence type="ECO:0000256" key="9">
    <source>
        <dbReference type="ARBA" id="ARBA00022729"/>
    </source>
</evidence>
<keyword evidence="11 18" id="KW-0460">Magnesium</keyword>
<keyword evidence="7 18" id="KW-0808">Transferase</keyword>
<dbReference type="GO" id="GO:0016740">
    <property type="term" value="F:transferase activity"/>
    <property type="evidence" value="ECO:0007669"/>
    <property type="project" value="UniProtKB-UniRule"/>
</dbReference>
<organism evidence="21 22">
    <name type="scientific">Vibrio qingdaonensis</name>
    <dbReference type="NCBI Taxonomy" id="2829491"/>
    <lineage>
        <taxon>Bacteria</taxon>
        <taxon>Pseudomonadati</taxon>
        <taxon>Pseudomonadota</taxon>
        <taxon>Gammaproteobacteria</taxon>
        <taxon>Vibrionales</taxon>
        <taxon>Vibrionaceae</taxon>
        <taxon>Vibrio</taxon>
    </lineage>
</organism>
<comment type="caution">
    <text evidence="21">The sequence shown here is derived from an EMBL/GenBank/DDBJ whole genome shotgun (WGS) entry which is preliminary data.</text>
</comment>
<keyword evidence="10 18" id="KW-0274">FAD</keyword>
<dbReference type="EMBL" id="JAKRRY010000020">
    <property type="protein sequence ID" value="MCW8347285.1"/>
    <property type="molecule type" value="Genomic_DNA"/>
</dbReference>
<dbReference type="PIRSF" id="PIRSF006268">
    <property type="entry name" value="ApbE"/>
    <property type="match status" value="1"/>
</dbReference>
<evidence type="ECO:0000256" key="10">
    <source>
        <dbReference type="ARBA" id="ARBA00022827"/>
    </source>
</evidence>
<evidence type="ECO:0000256" key="13">
    <source>
        <dbReference type="ARBA" id="ARBA00023139"/>
    </source>
</evidence>
<comment type="subcellular location">
    <subcellularLocation>
        <location evidence="17 20">Cell inner membrane</location>
        <topology evidence="17 20">Lipid-anchor</topology>
        <orientation evidence="17 20">Periplasmic side</orientation>
    </subcellularLocation>
</comment>
<dbReference type="PANTHER" id="PTHR30040">
    <property type="entry name" value="THIAMINE BIOSYNTHESIS LIPOPROTEIN APBE"/>
    <property type="match status" value="1"/>
</dbReference>
<dbReference type="Proteomes" id="UP001155587">
    <property type="component" value="Unassembled WGS sequence"/>
</dbReference>
<evidence type="ECO:0000256" key="16">
    <source>
        <dbReference type="ARBA" id="ARBA00048540"/>
    </source>
</evidence>
<dbReference type="Pfam" id="PF02424">
    <property type="entry name" value="ApbE"/>
    <property type="match status" value="1"/>
</dbReference>
<evidence type="ECO:0000256" key="15">
    <source>
        <dbReference type="ARBA" id="ARBA00031306"/>
    </source>
</evidence>
<evidence type="ECO:0000256" key="8">
    <source>
        <dbReference type="ARBA" id="ARBA00022723"/>
    </source>
</evidence>
<comment type="cofactor">
    <cofactor evidence="19">
        <name>Mg(2+)</name>
        <dbReference type="ChEBI" id="CHEBI:18420"/>
    </cofactor>
    <cofactor evidence="19">
        <name>Mn(2+)</name>
        <dbReference type="ChEBI" id="CHEBI:29035"/>
    </cofactor>
    <text evidence="19">Magnesium. Can also use manganese.</text>
</comment>
<evidence type="ECO:0000313" key="21">
    <source>
        <dbReference type="EMBL" id="MCW8347285.1"/>
    </source>
</evidence>
<evidence type="ECO:0000256" key="5">
    <source>
        <dbReference type="ARBA" id="ARBA00022519"/>
    </source>
</evidence>
<evidence type="ECO:0000256" key="2">
    <source>
        <dbReference type="ARBA" id="ARBA00011955"/>
    </source>
</evidence>
<dbReference type="Gene3D" id="3.10.520.10">
    <property type="entry name" value="ApbE-like domains"/>
    <property type="match status" value="1"/>
</dbReference>
<dbReference type="FunFam" id="3.10.520.10:FF:000001">
    <property type="entry name" value="FAD:protein FMN transferase"/>
    <property type="match status" value="1"/>
</dbReference>
<sequence length="334" mass="37043">MRMIIVSLMALIVLSACGGSREQIHLSGPTMGTLYNVKYIVKENTPKPENIQAEINDLLEEVNDQMSTYRQDSELSRFNRYYGTEPFPVSKQTAIVVNEAIRLNELTLGALDVTVGPLVNLWGFGPEARPEIVPTDEELAQRKAQTGIAHLSATDETLRKDLRSLYVDLSTIAKGWGVDVVAEYLESVGIDDYMVEVGGEMRLKGVNRESVKWRIAIEKPSTDERNIQEIIEPGDMAIATSGDYRNYFEKDGVRYSHIIDPATGKPIHNKVVSVTILDKSSMTADGLATGLMVLGEDKALKIADENQIPAFIVVKTDDGYKEIASEAFKPYLNQ</sequence>
<keyword evidence="13" id="KW-0564">Palmitate</keyword>
<gene>
    <name evidence="21" type="ORF">MD535_14860</name>
</gene>
<evidence type="ECO:0000256" key="1">
    <source>
        <dbReference type="ARBA" id="ARBA00008282"/>
    </source>
</evidence>
<comment type="similarity">
    <text evidence="1 18 20">Belongs to the ApbE family.</text>
</comment>
<keyword evidence="12" id="KW-0472">Membrane</keyword>
<feature type="binding site" evidence="19">
    <location>
        <position position="285"/>
    </location>
    <ligand>
        <name>Mg(2+)</name>
        <dbReference type="ChEBI" id="CHEBI:18420"/>
    </ligand>
</feature>
<evidence type="ECO:0000256" key="12">
    <source>
        <dbReference type="ARBA" id="ARBA00023136"/>
    </source>
</evidence>
<reference evidence="21" key="1">
    <citation type="submission" date="2022-02" db="EMBL/GenBank/DDBJ databases">
        <title>Vibrio sp. nov, a new bacterium isolated from seawater.</title>
        <authorList>
            <person name="Yuan Y."/>
        </authorList>
    </citation>
    <scope>NUCLEOTIDE SEQUENCE</scope>
    <source>
        <strain evidence="21">ZSDZ65</strain>
    </source>
</reference>
<evidence type="ECO:0000256" key="4">
    <source>
        <dbReference type="ARBA" id="ARBA00022475"/>
    </source>
</evidence>
<comment type="function">
    <text evidence="20">Flavin transferase that catalyzes the transfer of the FMN moiety of FAD and its covalent binding to the hydroxyl group of a threonine residue in a target flavoprotein.</text>
</comment>
<feature type="binding site" evidence="19">
    <location>
        <position position="289"/>
    </location>
    <ligand>
        <name>Mg(2+)</name>
        <dbReference type="ChEBI" id="CHEBI:18420"/>
    </ligand>
</feature>
<feature type="chain" id="PRO_5041019102" description="FAD:protein FMN transferase" evidence="20">
    <location>
        <begin position="19"/>
        <end position="334"/>
    </location>
</feature>
<keyword evidence="4" id="KW-1003">Cell membrane</keyword>
<evidence type="ECO:0000256" key="6">
    <source>
        <dbReference type="ARBA" id="ARBA00022630"/>
    </source>
</evidence>
<dbReference type="PANTHER" id="PTHR30040:SF2">
    <property type="entry name" value="FAD:PROTEIN FMN TRANSFERASE"/>
    <property type="match status" value="1"/>
</dbReference>
<keyword evidence="5 20" id="KW-0997">Cell inner membrane</keyword>
<dbReference type="InterPro" id="IPR024932">
    <property type="entry name" value="ApbE"/>
</dbReference>
<evidence type="ECO:0000256" key="19">
    <source>
        <dbReference type="PIRSR" id="PIRSR006268-2"/>
    </source>
</evidence>
<evidence type="ECO:0000256" key="17">
    <source>
        <dbReference type="ARBA" id="ARBA00060485"/>
    </source>
</evidence>
<keyword evidence="8 18" id="KW-0479">Metal-binding</keyword>
<evidence type="ECO:0000256" key="18">
    <source>
        <dbReference type="PIRNR" id="PIRNR006268"/>
    </source>
</evidence>
<comment type="catalytic activity">
    <reaction evidence="16 18 20">
        <text>L-threonyl-[protein] + FAD = FMN-L-threonyl-[protein] + AMP + H(+)</text>
        <dbReference type="Rhea" id="RHEA:36847"/>
        <dbReference type="Rhea" id="RHEA-COMP:11060"/>
        <dbReference type="Rhea" id="RHEA-COMP:11061"/>
        <dbReference type="ChEBI" id="CHEBI:15378"/>
        <dbReference type="ChEBI" id="CHEBI:30013"/>
        <dbReference type="ChEBI" id="CHEBI:57692"/>
        <dbReference type="ChEBI" id="CHEBI:74257"/>
        <dbReference type="ChEBI" id="CHEBI:456215"/>
        <dbReference type="EC" id="2.7.1.180"/>
    </reaction>
</comment>
<accession>A0A9X3HX27</accession>
<evidence type="ECO:0000313" key="22">
    <source>
        <dbReference type="Proteomes" id="UP001155587"/>
    </source>
</evidence>
<dbReference type="PROSITE" id="PS51257">
    <property type="entry name" value="PROKAR_LIPOPROTEIN"/>
    <property type="match status" value="1"/>
</dbReference>
<protein>
    <recommendedName>
        <fullName evidence="3 18">FAD:protein FMN transferase</fullName>
        <ecNumber evidence="2 18">2.7.1.180</ecNumber>
    </recommendedName>
    <alternativeName>
        <fullName evidence="15 18">Flavin transferase</fullName>
    </alternativeName>
</protein>
<dbReference type="GO" id="GO:0046872">
    <property type="term" value="F:metal ion binding"/>
    <property type="evidence" value="ECO:0007669"/>
    <property type="project" value="UniProtKB-UniRule"/>
</dbReference>
<evidence type="ECO:0000256" key="14">
    <source>
        <dbReference type="ARBA" id="ARBA00023288"/>
    </source>
</evidence>
<evidence type="ECO:0000256" key="11">
    <source>
        <dbReference type="ARBA" id="ARBA00022842"/>
    </source>
</evidence>
<dbReference type="AlphaFoldDB" id="A0A9X3HX27"/>
<feature type="binding site" evidence="19">
    <location>
        <position position="171"/>
    </location>
    <ligand>
        <name>Mg(2+)</name>
        <dbReference type="ChEBI" id="CHEBI:18420"/>
    </ligand>
</feature>
<keyword evidence="14 20" id="KW-0449">Lipoprotein</keyword>
<name>A0A9X3HX27_9VIBR</name>
<keyword evidence="22" id="KW-1185">Reference proteome</keyword>
<dbReference type="InterPro" id="IPR003374">
    <property type="entry name" value="ApbE-like_sf"/>
</dbReference>